<sequence>MAEPTTTGGISLTVIFVALLGPLAGPYALIAFAALAGALWPLSAHTTATRTEGAWLLLRCTLTAIVLTVFAASLLERVWQIPVNEALAPVALLIGALGNGWRPVFDALGAGLGALASKAGGARNE</sequence>
<dbReference type="RefSeq" id="WP_014235334.1">
    <property type="nucleotide sequence ID" value="NC_016616.1"/>
</dbReference>
<dbReference type="KEGG" id="dsu:Dsui_0212"/>
<evidence type="ECO:0000313" key="3">
    <source>
        <dbReference type="Proteomes" id="UP000005633"/>
    </source>
</evidence>
<name>G8QMQ2_AZOOP</name>
<keyword evidence="1" id="KW-1133">Transmembrane helix</keyword>
<organism evidence="2 3">
    <name type="scientific">Azospira oryzae (strain ATCC BAA-33 / DSM 13638 / PS)</name>
    <name type="common">Dechlorosoma suillum</name>
    <dbReference type="NCBI Taxonomy" id="640081"/>
    <lineage>
        <taxon>Bacteria</taxon>
        <taxon>Pseudomonadati</taxon>
        <taxon>Pseudomonadota</taxon>
        <taxon>Betaproteobacteria</taxon>
        <taxon>Rhodocyclales</taxon>
        <taxon>Rhodocyclaceae</taxon>
        <taxon>Azospira</taxon>
    </lineage>
</organism>
<gene>
    <name evidence="2" type="ordered locus">Dsui_0212</name>
</gene>
<dbReference type="HOGENOM" id="CLU_1934596_0_0_4"/>
<keyword evidence="1" id="KW-0812">Transmembrane</keyword>
<protein>
    <recommendedName>
        <fullName evidence="4">Phage holin</fullName>
    </recommendedName>
</protein>
<dbReference type="Proteomes" id="UP000005633">
    <property type="component" value="Chromosome"/>
</dbReference>
<evidence type="ECO:0000256" key="1">
    <source>
        <dbReference type="SAM" id="Phobius"/>
    </source>
</evidence>
<evidence type="ECO:0008006" key="4">
    <source>
        <dbReference type="Google" id="ProtNLM"/>
    </source>
</evidence>
<reference evidence="2 3" key="1">
    <citation type="journal article" date="2012" name="J. Bacteriol.">
        <title>Complete genome sequence of the anaerobic perchlorate-reducing bacterium Azospira suillum strain PS.</title>
        <authorList>
            <person name="Byrne-Bailey K.G."/>
            <person name="Coates J.D."/>
        </authorList>
    </citation>
    <scope>NUCLEOTIDE SEQUENCE [LARGE SCALE GENOMIC DNA]</scope>
    <source>
        <strain evidence="3">ATCC BAA-33 / DSM 13638 / PS</strain>
    </source>
</reference>
<feature type="transmembrane region" description="Helical" evidence="1">
    <location>
        <begin position="54"/>
        <end position="75"/>
    </location>
</feature>
<dbReference type="EMBL" id="CP003153">
    <property type="protein sequence ID" value="AEV24632.1"/>
    <property type="molecule type" value="Genomic_DNA"/>
</dbReference>
<dbReference type="STRING" id="640081.Dsui_0212"/>
<dbReference type="AlphaFoldDB" id="G8QMQ2"/>
<keyword evidence="1" id="KW-0472">Membrane</keyword>
<evidence type="ECO:0000313" key="2">
    <source>
        <dbReference type="EMBL" id="AEV24632.1"/>
    </source>
</evidence>
<proteinExistence type="predicted"/>
<accession>G8QMQ2</accession>
<feature type="transmembrane region" description="Helical" evidence="1">
    <location>
        <begin position="12"/>
        <end position="42"/>
    </location>
</feature>